<keyword evidence="1" id="KW-1133">Transmembrane helix</keyword>
<evidence type="ECO:0000313" key="2">
    <source>
        <dbReference type="EMBL" id="QDS90297.1"/>
    </source>
</evidence>
<organism evidence="2 3">
    <name type="scientific">Rosistilla ulvae</name>
    <dbReference type="NCBI Taxonomy" id="1930277"/>
    <lineage>
        <taxon>Bacteria</taxon>
        <taxon>Pseudomonadati</taxon>
        <taxon>Planctomycetota</taxon>
        <taxon>Planctomycetia</taxon>
        <taxon>Pirellulales</taxon>
        <taxon>Pirellulaceae</taxon>
        <taxon>Rosistilla</taxon>
    </lineage>
</organism>
<protein>
    <submittedName>
        <fullName evidence="2">Uncharacterized protein</fullName>
    </submittedName>
</protein>
<keyword evidence="1" id="KW-0472">Membrane</keyword>
<dbReference type="KEGG" id="ruv:EC9_45040"/>
<reference evidence="2 3" key="1">
    <citation type="submission" date="2019-02" db="EMBL/GenBank/DDBJ databases">
        <title>Deep-cultivation of Planctomycetes and their phenomic and genomic characterization uncovers novel biology.</title>
        <authorList>
            <person name="Wiegand S."/>
            <person name="Jogler M."/>
            <person name="Boedeker C."/>
            <person name="Pinto D."/>
            <person name="Vollmers J."/>
            <person name="Rivas-Marin E."/>
            <person name="Kohn T."/>
            <person name="Peeters S.H."/>
            <person name="Heuer A."/>
            <person name="Rast P."/>
            <person name="Oberbeckmann S."/>
            <person name="Bunk B."/>
            <person name="Jeske O."/>
            <person name="Meyerdierks A."/>
            <person name="Storesund J.E."/>
            <person name="Kallscheuer N."/>
            <person name="Luecker S."/>
            <person name="Lage O.M."/>
            <person name="Pohl T."/>
            <person name="Merkel B.J."/>
            <person name="Hornburger P."/>
            <person name="Mueller R.-W."/>
            <person name="Bruemmer F."/>
            <person name="Labrenz M."/>
            <person name="Spormann A.M."/>
            <person name="Op den Camp H."/>
            <person name="Overmann J."/>
            <person name="Amann R."/>
            <person name="Jetten M.S.M."/>
            <person name="Mascher T."/>
            <person name="Medema M.H."/>
            <person name="Devos D.P."/>
            <person name="Kaster A.-K."/>
            <person name="Ovreas L."/>
            <person name="Rohde M."/>
            <person name="Galperin M.Y."/>
            <person name="Jogler C."/>
        </authorList>
    </citation>
    <scope>NUCLEOTIDE SEQUENCE [LARGE SCALE GENOMIC DNA]</scope>
    <source>
        <strain evidence="2 3">EC9</strain>
    </source>
</reference>
<feature type="transmembrane region" description="Helical" evidence="1">
    <location>
        <begin position="44"/>
        <end position="70"/>
    </location>
</feature>
<dbReference type="AlphaFoldDB" id="A0A517M604"/>
<dbReference type="OrthoDB" id="9778037at2"/>
<gene>
    <name evidence="2" type="ORF">EC9_45040</name>
</gene>
<keyword evidence="3" id="KW-1185">Reference proteome</keyword>
<evidence type="ECO:0000313" key="3">
    <source>
        <dbReference type="Proteomes" id="UP000319557"/>
    </source>
</evidence>
<dbReference type="Proteomes" id="UP000319557">
    <property type="component" value="Chromosome"/>
</dbReference>
<evidence type="ECO:0000256" key="1">
    <source>
        <dbReference type="SAM" id="Phobius"/>
    </source>
</evidence>
<name>A0A517M604_9BACT</name>
<proteinExistence type="predicted"/>
<feature type="transmembrane region" description="Helical" evidence="1">
    <location>
        <begin position="15"/>
        <end position="37"/>
    </location>
</feature>
<keyword evidence="1" id="KW-0812">Transmembrane</keyword>
<dbReference type="EMBL" id="CP036261">
    <property type="protein sequence ID" value="QDS90297.1"/>
    <property type="molecule type" value="Genomic_DNA"/>
</dbReference>
<sequence>MFNTVKRSLRACFDWIPLTARGAVSIVVAGVALRYLALQEHDRLLLAACVGGLFVIAVMALAVLATGLWLRFRNLPVPDRIDAMESVQCETGLTLPLLASIPCVVVNIRWLNCDGVQVDLSRGRDGCHETIRASQRMQRSEIVRQFEVGDVFGLSSVKFCRTFAQAVRVEPMPAAGCSIAQVRRDQQGDDLVHPNGKPHGDLVEMRHYRPGDPLKLVLWKHYARTRQLLVRQPENSIASMSQTIACFVAGPGDQASAGVARTIVTELKQAGEEILFQADGSAAATDSSAEAIEQIILSADARQSGGGIVAGIGSTIQDHVIKHCVAFVPSQPGAWIDRVVAGQTASQLQIDAIIGVDEPAPPRRHRFFPSWAFHRDPGDMIQLQQVQAVVDRLSAAGISTRIIHRRSGHAWSTAGYRGEVA</sequence>
<accession>A0A517M604</accession>